<dbReference type="RefSeq" id="XP_044546333.1">
    <property type="nucleotide sequence ID" value="XM_044697704.1"/>
</dbReference>
<organism evidence="1 2">
    <name type="scientific">Naegleria lovaniensis</name>
    <name type="common">Amoeba</name>
    <dbReference type="NCBI Taxonomy" id="51637"/>
    <lineage>
        <taxon>Eukaryota</taxon>
        <taxon>Discoba</taxon>
        <taxon>Heterolobosea</taxon>
        <taxon>Tetramitia</taxon>
        <taxon>Eutetramitia</taxon>
        <taxon>Vahlkampfiidae</taxon>
        <taxon>Naegleria</taxon>
    </lineage>
</organism>
<gene>
    <name evidence="1" type="ORF">C9374_007709</name>
</gene>
<dbReference type="Proteomes" id="UP000816034">
    <property type="component" value="Unassembled WGS sequence"/>
</dbReference>
<proteinExistence type="predicted"/>
<keyword evidence="2" id="KW-1185">Reference proteome</keyword>
<dbReference type="SUPFAM" id="SSF52317">
    <property type="entry name" value="Class I glutamine amidotransferase-like"/>
    <property type="match status" value="1"/>
</dbReference>
<evidence type="ECO:0000313" key="1">
    <source>
        <dbReference type="EMBL" id="KAG2379071.1"/>
    </source>
</evidence>
<accession>A0AA88GMC9</accession>
<protein>
    <recommendedName>
        <fullName evidence="3">DJ-1/PfpI domain-containing protein</fullName>
    </recommendedName>
</protein>
<evidence type="ECO:0008006" key="3">
    <source>
        <dbReference type="Google" id="ProtNLM"/>
    </source>
</evidence>
<dbReference type="AlphaFoldDB" id="A0AA88GMC9"/>
<sequence length="292" mass="32133">MSLRRTATRSLRGFVMSKKNACFAPMFSNNVNPGTMYYHQSITLQNTAKKEEKKKTAAVILSGCGFLDGSDATETVSIIVELTRKGIIPKFFSPYQEIDESFNYITKQVDATEERYIEKESARITRDKVLNVDQCRADQFDMLVIPGGGGITRNLSNFEQEEYNIKEVEINPNVEKIILDFFKQKKPIGFISNSAILGAKVLGKKSGVTGSGIAVALGKTLDRTFVDTLVSKYGNELSKEVGDPDIVLTDSSHRIASVASGTAAGTVLPHEVYSAAKNLVDELVELTKKKDE</sequence>
<dbReference type="EMBL" id="PYSW02000030">
    <property type="protein sequence ID" value="KAG2379071.1"/>
    <property type="molecule type" value="Genomic_DNA"/>
</dbReference>
<comment type="caution">
    <text evidence="1">The sequence shown here is derived from an EMBL/GenBank/DDBJ whole genome shotgun (WGS) entry which is preliminary data.</text>
</comment>
<name>A0AA88GMC9_NAELO</name>
<dbReference type="Gene3D" id="3.40.50.880">
    <property type="match status" value="1"/>
</dbReference>
<evidence type="ECO:0000313" key="2">
    <source>
        <dbReference type="Proteomes" id="UP000816034"/>
    </source>
</evidence>
<dbReference type="PANTHER" id="PTHR10224:SF12">
    <property type="entry name" value="GLYOXALASE ELBB"/>
    <property type="match status" value="1"/>
</dbReference>
<dbReference type="InterPro" id="IPR029062">
    <property type="entry name" value="Class_I_gatase-like"/>
</dbReference>
<reference evidence="1 2" key="1">
    <citation type="journal article" date="2018" name="BMC Genomics">
        <title>The genome of Naegleria lovaniensis, the basis for a comparative approach to unravel pathogenicity factors of the human pathogenic amoeba N. fowleri.</title>
        <authorList>
            <person name="Liechti N."/>
            <person name="Schurch N."/>
            <person name="Bruggmann R."/>
            <person name="Wittwer M."/>
        </authorList>
    </citation>
    <scope>NUCLEOTIDE SEQUENCE [LARGE SCALE GENOMIC DNA]</scope>
    <source>
        <strain evidence="1 2">ATCC 30569</strain>
    </source>
</reference>
<dbReference type="PANTHER" id="PTHR10224">
    <property type="entry name" value="ES1 PROTEIN HOMOLOG, MITOCHONDRIAL"/>
    <property type="match status" value="1"/>
</dbReference>
<dbReference type="GeneID" id="68100163"/>